<gene>
    <name evidence="1" type="ORF">PoB_001589200</name>
</gene>
<name>A0AAV3Z2F9_9GAST</name>
<dbReference type="Proteomes" id="UP000735302">
    <property type="component" value="Unassembled WGS sequence"/>
</dbReference>
<dbReference type="EMBL" id="BLXT01001930">
    <property type="protein sequence ID" value="GFN89386.1"/>
    <property type="molecule type" value="Genomic_DNA"/>
</dbReference>
<organism evidence="1 2">
    <name type="scientific">Plakobranchus ocellatus</name>
    <dbReference type="NCBI Taxonomy" id="259542"/>
    <lineage>
        <taxon>Eukaryota</taxon>
        <taxon>Metazoa</taxon>
        <taxon>Spiralia</taxon>
        <taxon>Lophotrochozoa</taxon>
        <taxon>Mollusca</taxon>
        <taxon>Gastropoda</taxon>
        <taxon>Heterobranchia</taxon>
        <taxon>Euthyneura</taxon>
        <taxon>Panpulmonata</taxon>
        <taxon>Sacoglossa</taxon>
        <taxon>Placobranchoidea</taxon>
        <taxon>Plakobranchidae</taxon>
        <taxon>Plakobranchus</taxon>
    </lineage>
</organism>
<evidence type="ECO:0000313" key="2">
    <source>
        <dbReference type="Proteomes" id="UP000735302"/>
    </source>
</evidence>
<proteinExistence type="predicted"/>
<sequence length="176" mass="20288">MPSGCIITSLGYAINDRFLLVDRTPEVRFNGEKERLSYTPGPVEEVTGKAIGQGFTWDPTTDTNSHVGIKRQTCRCKALLVTSVPRIPRERSRWGKIKEKAMIHGCVMDSSGSWMRYGEQWFMFVMWTSMVHVCNMDSHDSWMRYGQQWFMDAIWTAVVHGCDMDSNGSWMRYGQQ</sequence>
<evidence type="ECO:0000313" key="1">
    <source>
        <dbReference type="EMBL" id="GFN89386.1"/>
    </source>
</evidence>
<accession>A0AAV3Z2F9</accession>
<comment type="caution">
    <text evidence="1">The sequence shown here is derived from an EMBL/GenBank/DDBJ whole genome shotgun (WGS) entry which is preliminary data.</text>
</comment>
<protein>
    <submittedName>
        <fullName evidence="1">Uncharacterized protein</fullName>
    </submittedName>
</protein>
<keyword evidence="2" id="KW-1185">Reference proteome</keyword>
<dbReference type="AlphaFoldDB" id="A0AAV3Z2F9"/>
<reference evidence="1 2" key="1">
    <citation type="journal article" date="2021" name="Elife">
        <title>Chloroplast acquisition without the gene transfer in kleptoplastic sea slugs, Plakobranchus ocellatus.</title>
        <authorList>
            <person name="Maeda T."/>
            <person name="Takahashi S."/>
            <person name="Yoshida T."/>
            <person name="Shimamura S."/>
            <person name="Takaki Y."/>
            <person name="Nagai Y."/>
            <person name="Toyoda A."/>
            <person name="Suzuki Y."/>
            <person name="Arimoto A."/>
            <person name="Ishii H."/>
            <person name="Satoh N."/>
            <person name="Nishiyama T."/>
            <person name="Hasebe M."/>
            <person name="Maruyama T."/>
            <person name="Minagawa J."/>
            <person name="Obokata J."/>
            <person name="Shigenobu S."/>
        </authorList>
    </citation>
    <scope>NUCLEOTIDE SEQUENCE [LARGE SCALE GENOMIC DNA]</scope>
</reference>